<dbReference type="Pfam" id="PF01425">
    <property type="entry name" value="Amidase"/>
    <property type="match status" value="1"/>
</dbReference>
<feature type="domain" description="Amidase" evidence="1">
    <location>
        <begin position="25"/>
        <end position="455"/>
    </location>
</feature>
<keyword evidence="3" id="KW-1185">Reference proteome</keyword>
<proteinExistence type="predicted"/>
<dbReference type="EMBL" id="QQTP01000022">
    <property type="protein sequence ID" value="RDJ20087.1"/>
    <property type="molecule type" value="Genomic_DNA"/>
</dbReference>
<sequence>MTEPCELGAVAARTLIGTKKLSSRELLESCLSRIDKVDHAVNAMVARDDERARATAAAADEATMRGEALGALHGLPIAIKDLEDVAGLRTTYGSPLFAQHVPEKDQLIVASVRKAGAVIVGKTNTPEWGAGANTRNAVYGATGNPFDPLKSAAGSSGGSGVALATSMVPVATGSDTGGSLRNPAAFNGIVGFRPSPGLVPSDKRPFGWNPLSVLGPMARNVPDLCLLLSSMVSDAAIDPLATTVHGAQIRKPEDFARPGAIDLASLKVALTPDFGFAPTEKHIREVFAEKTGRFSNLFAVAEEATPDCRGTDESFEVLRALSFLANMHDRVRDTPEMVGPNVRANVEEGLRYGALDVVKALKQQTVVYKNWQSFFERYDVIISPTMTLSPRPWTELYPAEIDGKPTRTYFHWLACAYAVTIVGHPAISLPVGLDRLGMPFGLQIVGPRGGDAKVLAVAAALENALAGDPLTARPVPDIAALAQARPLRQAPGFIGFD</sequence>
<evidence type="ECO:0000313" key="2">
    <source>
        <dbReference type="EMBL" id="RDJ20087.1"/>
    </source>
</evidence>
<evidence type="ECO:0000259" key="1">
    <source>
        <dbReference type="Pfam" id="PF01425"/>
    </source>
</evidence>
<dbReference type="RefSeq" id="WP_114832222.1">
    <property type="nucleotide sequence ID" value="NZ_QQTO01000022.1"/>
</dbReference>
<gene>
    <name evidence="2" type="ORF">DWE98_25970</name>
</gene>
<dbReference type="Gene3D" id="3.90.1300.10">
    <property type="entry name" value="Amidase signature (AS) domain"/>
    <property type="match status" value="1"/>
</dbReference>
<evidence type="ECO:0000313" key="3">
    <source>
        <dbReference type="Proteomes" id="UP000255207"/>
    </source>
</evidence>
<dbReference type="AlphaFoldDB" id="A0A370KYP3"/>
<dbReference type="Proteomes" id="UP000255207">
    <property type="component" value="Unassembled WGS sequence"/>
</dbReference>
<dbReference type="GO" id="GO:0003824">
    <property type="term" value="F:catalytic activity"/>
    <property type="evidence" value="ECO:0007669"/>
    <property type="project" value="InterPro"/>
</dbReference>
<accession>A0A370KYP3</accession>
<protein>
    <submittedName>
        <fullName evidence="2">Amidase</fullName>
    </submittedName>
</protein>
<dbReference type="SUPFAM" id="SSF75304">
    <property type="entry name" value="Amidase signature (AS) enzymes"/>
    <property type="match status" value="1"/>
</dbReference>
<dbReference type="InterPro" id="IPR000120">
    <property type="entry name" value="Amidase"/>
</dbReference>
<dbReference type="PANTHER" id="PTHR11895">
    <property type="entry name" value="TRANSAMIDASE"/>
    <property type="match status" value="1"/>
</dbReference>
<dbReference type="OrthoDB" id="9814821at2"/>
<name>A0A370KYP3_9HYPH</name>
<reference evidence="3" key="1">
    <citation type="submission" date="2018-07" db="EMBL/GenBank/DDBJ databases">
        <authorList>
            <person name="Safronova V.I."/>
            <person name="Chirak E.R."/>
            <person name="Sazanova A.L."/>
        </authorList>
    </citation>
    <scope>NUCLEOTIDE SEQUENCE [LARGE SCALE GENOMIC DNA]</scope>
    <source>
        <strain evidence="3">RCAM04685</strain>
    </source>
</reference>
<dbReference type="InterPro" id="IPR036928">
    <property type="entry name" value="AS_sf"/>
</dbReference>
<dbReference type="PANTHER" id="PTHR11895:SF76">
    <property type="entry name" value="INDOLEACETAMIDE HYDROLASE"/>
    <property type="match status" value="1"/>
</dbReference>
<comment type="caution">
    <text evidence="2">The sequence shown here is derived from an EMBL/GenBank/DDBJ whole genome shotgun (WGS) entry which is preliminary data.</text>
</comment>
<dbReference type="InterPro" id="IPR023631">
    <property type="entry name" value="Amidase_dom"/>
</dbReference>
<organism evidence="2 3">
    <name type="scientific">Bosea caraganae</name>
    <dbReference type="NCBI Taxonomy" id="2763117"/>
    <lineage>
        <taxon>Bacteria</taxon>
        <taxon>Pseudomonadati</taxon>
        <taxon>Pseudomonadota</taxon>
        <taxon>Alphaproteobacteria</taxon>
        <taxon>Hyphomicrobiales</taxon>
        <taxon>Boseaceae</taxon>
        <taxon>Bosea</taxon>
    </lineage>
</organism>